<feature type="signal peptide" evidence="10">
    <location>
        <begin position="1"/>
        <end position="23"/>
    </location>
</feature>
<dbReference type="Gene3D" id="2.170.130.10">
    <property type="entry name" value="TonB-dependent receptor, plug domain"/>
    <property type="match status" value="1"/>
</dbReference>
<keyword evidence="5 9" id="KW-0798">TonB box</keyword>
<keyword evidence="2 8" id="KW-0813">Transport</keyword>
<evidence type="ECO:0000256" key="1">
    <source>
        <dbReference type="ARBA" id="ARBA00004571"/>
    </source>
</evidence>
<evidence type="ECO:0000256" key="2">
    <source>
        <dbReference type="ARBA" id="ARBA00022448"/>
    </source>
</evidence>
<comment type="subcellular location">
    <subcellularLocation>
        <location evidence="1 8">Cell outer membrane</location>
        <topology evidence="1 8">Multi-pass membrane protein</topology>
    </subcellularLocation>
</comment>
<keyword evidence="3 8" id="KW-1134">Transmembrane beta strand</keyword>
<evidence type="ECO:0000259" key="11">
    <source>
        <dbReference type="Pfam" id="PF00593"/>
    </source>
</evidence>
<dbReference type="PANTHER" id="PTHR30069">
    <property type="entry name" value="TONB-DEPENDENT OUTER MEMBRANE RECEPTOR"/>
    <property type="match status" value="1"/>
</dbReference>
<name>A0A9D2K971_9BACT</name>
<evidence type="ECO:0000256" key="4">
    <source>
        <dbReference type="ARBA" id="ARBA00022692"/>
    </source>
</evidence>
<dbReference type="InterPro" id="IPR008969">
    <property type="entry name" value="CarboxyPept-like_regulatory"/>
</dbReference>
<dbReference type="GO" id="GO:0009279">
    <property type="term" value="C:cell outer membrane"/>
    <property type="evidence" value="ECO:0007669"/>
    <property type="project" value="UniProtKB-SubCell"/>
</dbReference>
<evidence type="ECO:0000256" key="5">
    <source>
        <dbReference type="ARBA" id="ARBA00023077"/>
    </source>
</evidence>
<dbReference type="SUPFAM" id="SSF56935">
    <property type="entry name" value="Porins"/>
    <property type="match status" value="1"/>
</dbReference>
<dbReference type="Pfam" id="PF07715">
    <property type="entry name" value="Plug"/>
    <property type="match status" value="1"/>
</dbReference>
<dbReference type="GO" id="GO:0015344">
    <property type="term" value="F:siderophore uptake transmembrane transporter activity"/>
    <property type="evidence" value="ECO:0007669"/>
    <property type="project" value="TreeGrafter"/>
</dbReference>
<dbReference type="GO" id="GO:0044718">
    <property type="term" value="P:siderophore transmembrane transport"/>
    <property type="evidence" value="ECO:0007669"/>
    <property type="project" value="TreeGrafter"/>
</dbReference>
<reference evidence="13" key="2">
    <citation type="submission" date="2021-04" db="EMBL/GenBank/DDBJ databases">
        <authorList>
            <person name="Gilroy R."/>
        </authorList>
    </citation>
    <scope>NUCLEOTIDE SEQUENCE</scope>
    <source>
        <strain evidence="13">Gambia16-554</strain>
    </source>
</reference>
<dbReference type="Gene3D" id="2.60.40.1120">
    <property type="entry name" value="Carboxypeptidase-like, regulatory domain"/>
    <property type="match status" value="1"/>
</dbReference>
<dbReference type="InterPro" id="IPR036942">
    <property type="entry name" value="Beta-barrel_TonB_sf"/>
</dbReference>
<comment type="caution">
    <text evidence="13">The sequence shown here is derived from an EMBL/GenBank/DDBJ whole genome shotgun (WGS) entry which is preliminary data.</text>
</comment>
<dbReference type="InterPro" id="IPR012910">
    <property type="entry name" value="Plug_dom"/>
</dbReference>
<feature type="chain" id="PRO_5038339750" evidence="10">
    <location>
        <begin position="24"/>
        <end position="771"/>
    </location>
</feature>
<dbReference type="InterPro" id="IPR039426">
    <property type="entry name" value="TonB-dep_rcpt-like"/>
</dbReference>
<gene>
    <name evidence="13" type="ORF">IAC04_03715</name>
</gene>
<keyword evidence="7 8" id="KW-0998">Cell outer membrane</keyword>
<evidence type="ECO:0000259" key="12">
    <source>
        <dbReference type="Pfam" id="PF07715"/>
    </source>
</evidence>
<keyword evidence="4 8" id="KW-0812">Transmembrane</keyword>
<feature type="domain" description="TonB-dependent receptor plug" evidence="12">
    <location>
        <begin position="133"/>
        <end position="239"/>
    </location>
</feature>
<evidence type="ECO:0000256" key="8">
    <source>
        <dbReference type="PROSITE-ProRule" id="PRU01360"/>
    </source>
</evidence>
<dbReference type="Pfam" id="PF00593">
    <property type="entry name" value="TonB_dep_Rec_b-barrel"/>
    <property type="match status" value="1"/>
</dbReference>
<keyword evidence="13" id="KW-0675">Receptor</keyword>
<dbReference type="Proteomes" id="UP000824115">
    <property type="component" value="Unassembled WGS sequence"/>
</dbReference>
<protein>
    <submittedName>
        <fullName evidence="13">TonB-dependent receptor</fullName>
    </submittedName>
</protein>
<feature type="domain" description="TonB-dependent receptor-like beta-barrel" evidence="11">
    <location>
        <begin position="289"/>
        <end position="728"/>
    </location>
</feature>
<dbReference type="Pfam" id="PF13715">
    <property type="entry name" value="CarbopepD_reg_2"/>
    <property type="match status" value="1"/>
</dbReference>
<dbReference type="PROSITE" id="PS52016">
    <property type="entry name" value="TONB_DEPENDENT_REC_3"/>
    <property type="match status" value="1"/>
</dbReference>
<dbReference type="Gene3D" id="2.40.170.20">
    <property type="entry name" value="TonB-dependent receptor, beta-barrel domain"/>
    <property type="match status" value="1"/>
</dbReference>
<dbReference type="InterPro" id="IPR000531">
    <property type="entry name" value="Beta-barrel_TonB"/>
</dbReference>
<comment type="similarity">
    <text evidence="8 9">Belongs to the TonB-dependent receptor family.</text>
</comment>
<evidence type="ECO:0000256" key="9">
    <source>
        <dbReference type="RuleBase" id="RU003357"/>
    </source>
</evidence>
<dbReference type="AlphaFoldDB" id="A0A9D2K971"/>
<evidence type="ECO:0000313" key="14">
    <source>
        <dbReference type="Proteomes" id="UP000824115"/>
    </source>
</evidence>
<dbReference type="PANTHER" id="PTHR30069:SF57">
    <property type="entry name" value="TONB-DEPENDENT RECEPTOR"/>
    <property type="match status" value="1"/>
</dbReference>
<sequence length="771" mass="85922">MKKNITALTFFIITFLSVLPVMATETDIDPDRSDANIVGHVTDKITGEHLPYISVAIKGTMFYTATDATGHYFLKDLPEGDFTVEVSCLGYKSQSREVNLKKGVTLEINFEIEEDITMLDGIVVSANRSVTTRQKAPTIVSVMTPDQFEKINASTVSSVIAFQPGVRVENSCQNCGFQQVRINGLDGPYTQILIDSRPVFSALSSVYGIEQLPVSMIDRVEVMRGGGSALFGSSAIAGTINIITKEPLYNSAQLSHTYTNIGGTSAGENNTSLNASLVSDDYKLGIAVFGQNRQRDAYDADGDGYTELPMINAQTLGTRSYLKTGAYSRITAEYHHLNEKRRGGNNLDLPPHEADIAEQVQHSINTGGLKFDYFSPNGRHKVSAFASAQHINRESYYGAGKDPNAYGETTDLTWVAGGQYDYRFNRCLFMPADLTVGMEFNQDILHDMMTGYGRDMRQNTYTASIFAQNEWKNDKVGILIGGRLDKHNLIRNPVFSPRATLRYNPIDNINLRASYSSGFRAPQAFDEDLHIDNVGGTVSMIRLANDLKVEKSHSVSVSADMYMQKGNWQGNLLVEGFFTSLNNVFALRDIGFEDGILIKERYNESGATVYGGTLEGKLAWKNIWQLQAGFTLQRAEYKEARVWSEEGDVQPEKRMFRTPEAYGYFTTTVNPVTNLSLILSGTYTGRMLVEHHMGYIAENRTELTPRFYELNFKVTYDFKIYKAITLQVHAGVGNILNSYQKDFDQGPDRDSGYIYGPGMPRTYYAGIKLSY</sequence>
<organism evidence="13 14">
    <name type="scientific">Candidatus Coprenecus stercoravium</name>
    <dbReference type="NCBI Taxonomy" id="2840735"/>
    <lineage>
        <taxon>Bacteria</taxon>
        <taxon>Pseudomonadati</taxon>
        <taxon>Bacteroidota</taxon>
        <taxon>Bacteroidia</taxon>
        <taxon>Bacteroidales</taxon>
        <taxon>Rikenellaceae</taxon>
        <taxon>Rikenellaceae incertae sedis</taxon>
        <taxon>Candidatus Coprenecus</taxon>
    </lineage>
</organism>
<evidence type="ECO:0000256" key="7">
    <source>
        <dbReference type="ARBA" id="ARBA00023237"/>
    </source>
</evidence>
<dbReference type="InterPro" id="IPR037066">
    <property type="entry name" value="Plug_dom_sf"/>
</dbReference>
<dbReference type="EMBL" id="DXAW01000073">
    <property type="protein sequence ID" value="HIZ85579.1"/>
    <property type="molecule type" value="Genomic_DNA"/>
</dbReference>
<evidence type="ECO:0000256" key="10">
    <source>
        <dbReference type="SAM" id="SignalP"/>
    </source>
</evidence>
<keyword evidence="10" id="KW-0732">Signal</keyword>
<reference evidence="13" key="1">
    <citation type="journal article" date="2021" name="PeerJ">
        <title>Extensive microbial diversity within the chicken gut microbiome revealed by metagenomics and culture.</title>
        <authorList>
            <person name="Gilroy R."/>
            <person name="Ravi A."/>
            <person name="Getino M."/>
            <person name="Pursley I."/>
            <person name="Horton D.L."/>
            <person name="Alikhan N.F."/>
            <person name="Baker D."/>
            <person name="Gharbi K."/>
            <person name="Hall N."/>
            <person name="Watson M."/>
            <person name="Adriaenssens E.M."/>
            <person name="Foster-Nyarko E."/>
            <person name="Jarju S."/>
            <person name="Secka A."/>
            <person name="Antonio M."/>
            <person name="Oren A."/>
            <person name="Chaudhuri R.R."/>
            <person name="La Ragione R."/>
            <person name="Hildebrand F."/>
            <person name="Pallen M.J."/>
        </authorList>
    </citation>
    <scope>NUCLEOTIDE SEQUENCE</scope>
    <source>
        <strain evidence="13">Gambia16-554</strain>
    </source>
</reference>
<evidence type="ECO:0000313" key="13">
    <source>
        <dbReference type="EMBL" id="HIZ85579.1"/>
    </source>
</evidence>
<evidence type="ECO:0000256" key="3">
    <source>
        <dbReference type="ARBA" id="ARBA00022452"/>
    </source>
</evidence>
<proteinExistence type="inferred from homology"/>
<dbReference type="SUPFAM" id="SSF49464">
    <property type="entry name" value="Carboxypeptidase regulatory domain-like"/>
    <property type="match status" value="1"/>
</dbReference>
<keyword evidence="6 8" id="KW-0472">Membrane</keyword>
<evidence type="ECO:0000256" key="6">
    <source>
        <dbReference type="ARBA" id="ARBA00023136"/>
    </source>
</evidence>
<accession>A0A9D2K971</accession>